<keyword evidence="5" id="KW-0325">Glycoprotein</keyword>
<evidence type="ECO:0000256" key="1">
    <source>
        <dbReference type="ARBA" id="ARBA00005964"/>
    </source>
</evidence>
<dbReference type="RefSeq" id="XP_022671629.1">
    <property type="nucleotide sequence ID" value="XM_022815894.1"/>
</dbReference>
<dbReference type="PANTHER" id="PTHR43918">
    <property type="entry name" value="ACETYLCHOLINESTERASE"/>
    <property type="match status" value="1"/>
</dbReference>
<name>A0A7M7MEY6_VARDE</name>
<dbReference type="InterPro" id="IPR000997">
    <property type="entry name" value="Cholinesterase"/>
</dbReference>
<evidence type="ECO:0000256" key="3">
    <source>
        <dbReference type="ARBA" id="ARBA00022801"/>
    </source>
</evidence>
<dbReference type="SUPFAM" id="SSF53474">
    <property type="entry name" value="alpha/beta-Hydrolases"/>
    <property type="match status" value="1"/>
</dbReference>
<evidence type="ECO:0000256" key="5">
    <source>
        <dbReference type="ARBA" id="ARBA00023180"/>
    </source>
</evidence>
<dbReference type="InterPro" id="IPR029058">
    <property type="entry name" value="AB_hydrolase_fold"/>
</dbReference>
<evidence type="ECO:0000259" key="9">
    <source>
        <dbReference type="Pfam" id="PF00135"/>
    </source>
</evidence>
<accession>A0A7M7MEY6</accession>
<feature type="signal peptide" evidence="8">
    <location>
        <begin position="1"/>
        <end position="18"/>
    </location>
</feature>
<keyword evidence="11" id="KW-1185">Reference proteome</keyword>
<dbReference type="EnsemblMetazoa" id="XM_022815892">
    <property type="protein sequence ID" value="XP_022671627"/>
    <property type="gene ID" value="LOC111254737"/>
</dbReference>
<dbReference type="Gene3D" id="3.40.50.1820">
    <property type="entry name" value="alpha/beta hydrolase"/>
    <property type="match status" value="1"/>
</dbReference>
<keyword evidence="4" id="KW-1015">Disulfide bond</keyword>
<dbReference type="GO" id="GO:0005886">
    <property type="term" value="C:plasma membrane"/>
    <property type="evidence" value="ECO:0007669"/>
    <property type="project" value="TreeGrafter"/>
</dbReference>
<dbReference type="AlphaFoldDB" id="A0A7M7MEY6"/>
<feature type="active site" description="Charge relay system" evidence="7">
    <location>
        <position position="355"/>
    </location>
</feature>
<dbReference type="InterPro" id="IPR019826">
    <property type="entry name" value="Carboxylesterase_B_AS"/>
</dbReference>
<dbReference type="GeneID" id="111254737"/>
<dbReference type="RefSeq" id="XP_022671627.1">
    <property type="nucleotide sequence ID" value="XM_022815892.1"/>
</dbReference>
<dbReference type="PROSITE" id="PS00122">
    <property type="entry name" value="CARBOXYLESTERASE_B_1"/>
    <property type="match status" value="1"/>
</dbReference>
<dbReference type="GO" id="GO:0003990">
    <property type="term" value="F:acetylcholinesterase activity"/>
    <property type="evidence" value="ECO:0007669"/>
    <property type="project" value="UniProtKB-EC"/>
</dbReference>
<evidence type="ECO:0000313" key="10">
    <source>
        <dbReference type="EnsemblMetazoa" id="XP_022671627"/>
    </source>
</evidence>
<keyword evidence="8" id="KW-0732">Signal</keyword>
<dbReference type="Proteomes" id="UP000594260">
    <property type="component" value="Unplaced"/>
</dbReference>
<dbReference type="GO" id="GO:0006581">
    <property type="term" value="P:acetylcholine catabolic process"/>
    <property type="evidence" value="ECO:0007669"/>
    <property type="project" value="TreeGrafter"/>
</dbReference>
<reference evidence="10" key="1">
    <citation type="submission" date="2021-01" db="UniProtKB">
        <authorList>
            <consortium name="EnsemblMetazoa"/>
        </authorList>
    </citation>
    <scope>IDENTIFICATION</scope>
</reference>
<keyword evidence="2" id="KW-0719">Serine esterase</keyword>
<dbReference type="Pfam" id="PF00135">
    <property type="entry name" value="COesterase"/>
    <property type="match status" value="1"/>
</dbReference>
<comment type="similarity">
    <text evidence="1 8">Belongs to the type-B carboxylesterase/lipase family.</text>
</comment>
<dbReference type="InterPro" id="IPR050654">
    <property type="entry name" value="AChE-related_enzymes"/>
</dbReference>
<evidence type="ECO:0000313" key="11">
    <source>
        <dbReference type="Proteomes" id="UP000594260"/>
    </source>
</evidence>
<dbReference type="InParanoid" id="A0A7M7MEY6"/>
<sequence>MWALLIFVELLWSQVTHVQTEQQSTTGYVTSSAPTFIGPLVNTPYGSVEGVRLGVGSSEEVEAFLGVPFGRPPTGELRFAKPQPALPWQGILKAHKKGPGCPQADQRLSRHLRLDYLNHSSEDCLMLNIWRPVGTLGSSTTQDALKPVFVFIYGGSFQWGSSDLFLYDGGAFAAANRVIFVSLSYRVGLLGFAHHSEIPELTGTAGLWDQNLALHWVRDNIALFGGDPTEVTVCGHSAGAISAALHAISPHAKGLFRRAILQSGSSLSLSTLNRIPRKELEKAAQNLGCGGDSRQQLDCLRTINATELVHVADLLGYEGMALPPVESDYTSLDPAQLEHVEFNVEQLIIGTNQHEASIFARRALDSNENLRKLFSGVGHLVSLVGILRAVFHTPLAESRRIVSAYFPEEREYPEEEIVDLIADAATDLFFTCPAHFYSQAALAAGVGVYRYFFQHQPSYSLYEDIPGALHGEELPYTLGNLRVLKKLIMEDNVTKSDATVQNLNYTTFEENLMDEILHIWGTFTRQGIPILGDGKAWPRFTESHAVFIDISDNGVSVRRGSPNIQRCFIWENVIMQRAPLIRTEGQANDYASDEETVKDSENDLAASASARRRASVKACSILMLSIITMLRFKKT</sequence>
<dbReference type="EnsemblMetazoa" id="XM_022815894">
    <property type="protein sequence ID" value="XP_022671629"/>
    <property type="gene ID" value="LOC111254737"/>
</dbReference>
<dbReference type="KEGG" id="vde:111254737"/>
<evidence type="ECO:0000256" key="7">
    <source>
        <dbReference type="PIRSR" id="PIRSR600997-1"/>
    </source>
</evidence>
<dbReference type="InterPro" id="IPR002018">
    <property type="entry name" value="CarbesteraseB"/>
</dbReference>
<protein>
    <recommendedName>
        <fullName evidence="8">Carboxylic ester hydrolase</fullName>
        <ecNumber evidence="8">3.1.1.-</ecNumber>
    </recommendedName>
</protein>
<evidence type="ECO:0000256" key="4">
    <source>
        <dbReference type="ARBA" id="ARBA00023157"/>
    </source>
</evidence>
<organism evidence="10 11">
    <name type="scientific">Varroa destructor</name>
    <name type="common">Honeybee mite</name>
    <dbReference type="NCBI Taxonomy" id="109461"/>
    <lineage>
        <taxon>Eukaryota</taxon>
        <taxon>Metazoa</taxon>
        <taxon>Ecdysozoa</taxon>
        <taxon>Arthropoda</taxon>
        <taxon>Chelicerata</taxon>
        <taxon>Arachnida</taxon>
        <taxon>Acari</taxon>
        <taxon>Parasitiformes</taxon>
        <taxon>Mesostigmata</taxon>
        <taxon>Gamasina</taxon>
        <taxon>Dermanyssoidea</taxon>
        <taxon>Varroidae</taxon>
        <taxon>Varroa</taxon>
    </lineage>
</organism>
<dbReference type="GO" id="GO:0019695">
    <property type="term" value="P:choline metabolic process"/>
    <property type="evidence" value="ECO:0007669"/>
    <property type="project" value="TreeGrafter"/>
</dbReference>
<dbReference type="OMA" id="EMMGDIV"/>
<feature type="domain" description="Carboxylesterase type B" evidence="9">
    <location>
        <begin position="39"/>
        <end position="559"/>
    </location>
</feature>
<keyword evidence="3 8" id="KW-0378">Hydrolase</keyword>
<feature type="active site" description="Charge relay system" evidence="7">
    <location>
        <position position="470"/>
    </location>
</feature>
<dbReference type="PANTHER" id="PTHR43918:SF4">
    <property type="entry name" value="CARBOXYLIC ESTER HYDROLASE"/>
    <property type="match status" value="1"/>
</dbReference>
<proteinExistence type="inferred from homology"/>
<feature type="chain" id="PRO_5034190857" description="Carboxylic ester hydrolase" evidence="8">
    <location>
        <begin position="19"/>
        <end position="635"/>
    </location>
</feature>
<dbReference type="OrthoDB" id="408631at2759"/>
<evidence type="ECO:0000256" key="8">
    <source>
        <dbReference type="RuleBase" id="RU361235"/>
    </source>
</evidence>
<dbReference type="PRINTS" id="PR00878">
    <property type="entry name" value="CHOLNESTRASE"/>
</dbReference>
<comment type="catalytic activity">
    <reaction evidence="6">
        <text>acetylcholine + H2O = choline + acetate + H(+)</text>
        <dbReference type="Rhea" id="RHEA:17561"/>
        <dbReference type="ChEBI" id="CHEBI:15354"/>
        <dbReference type="ChEBI" id="CHEBI:15355"/>
        <dbReference type="ChEBI" id="CHEBI:15377"/>
        <dbReference type="ChEBI" id="CHEBI:15378"/>
        <dbReference type="ChEBI" id="CHEBI:30089"/>
        <dbReference type="EC" id="3.1.1.7"/>
    </reaction>
</comment>
<evidence type="ECO:0000256" key="6">
    <source>
        <dbReference type="ARBA" id="ARBA00048484"/>
    </source>
</evidence>
<evidence type="ECO:0000256" key="2">
    <source>
        <dbReference type="ARBA" id="ARBA00022487"/>
    </source>
</evidence>
<dbReference type="GO" id="GO:0005615">
    <property type="term" value="C:extracellular space"/>
    <property type="evidence" value="ECO:0007669"/>
    <property type="project" value="TreeGrafter"/>
</dbReference>
<feature type="active site" description="Acyl-ester intermediate" evidence="7">
    <location>
        <position position="237"/>
    </location>
</feature>
<dbReference type="EC" id="3.1.1.-" evidence="8"/>